<accession>A0ABN2G9U9</accession>
<evidence type="ECO:0000313" key="3">
    <source>
        <dbReference type="Proteomes" id="UP001499851"/>
    </source>
</evidence>
<dbReference type="Pfam" id="PF09359">
    <property type="entry name" value="VTC"/>
    <property type="match status" value="1"/>
</dbReference>
<reference evidence="2 3" key="1">
    <citation type="journal article" date="2019" name="Int. J. Syst. Evol. Microbiol.">
        <title>The Global Catalogue of Microorganisms (GCM) 10K type strain sequencing project: providing services to taxonomists for standard genome sequencing and annotation.</title>
        <authorList>
            <consortium name="The Broad Institute Genomics Platform"/>
            <consortium name="The Broad Institute Genome Sequencing Center for Infectious Disease"/>
            <person name="Wu L."/>
            <person name="Ma J."/>
        </authorList>
    </citation>
    <scope>NUCLEOTIDE SEQUENCE [LARGE SCALE GENOMIC DNA]</scope>
    <source>
        <strain evidence="2 3">JCM 16001</strain>
    </source>
</reference>
<organism evidence="2 3">
    <name type="scientific">Glycomyces endophyticus</name>
    <dbReference type="NCBI Taxonomy" id="480996"/>
    <lineage>
        <taxon>Bacteria</taxon>
        <taxon>Bacillati</taxon>
        <taxon>Actinomycetota</taxon>
        <taxon>Actinomycetes</taxon>
        <taxon>Glycomycetales</taxon>
        <taxon>Glycomycetaceae</taxon>
        <taxon>Glycomyces</taxon>
    </lineage>
</organism>
<evidence type="ECO:0000259" key="1">
    <source>
        <dbReference type="Pfam" id="PF09359"/>
    </source>
</evidence>
<comment type="caution">
    <text evidence="2">The sequence shown here is derived from an EMBL/GenBank/DDBJ whole genome shotgun (WGS) entry which is preliminary data.</text>
</comment>
<proteinExistence type="predicted"/>
<dbReference type="RefSeq" id="WP_344483029.1">
    <property type="nucleotide sequence ID" value="NZ_BAAAQF010000004.1"/>
</dbReference>
<gene>
    <name evidence="2" type="ORF">GCM10009830_11870</name>
</gene>
<evidence type="ECO:0000313" key="2">
    <source>
        <dbReference type="EMBL" id="GAA1667795.1"/>
    </source>
</evidence>
<dbReference type="CDD" id="cd07750">
    <property type="entry name" value="PolyPPase_VTC_like"/>
    <property type="match status" value="1"/>
</dbReference>
<sequence length="254" mass="28132">MSGLDAFAGIGLGDVVAAADLQTRVDTKYLLSPERYRWFRDRLAATGEWACLDIGGRRRFAYESVYFDTPDLLTYRQHRQGRRRRFKVRTRLYADSGECAFEVKVKGARQDTVKERLPYAAADAARITPEAAEHLARTLWEAYGLGVPRGLEARLRTDYSRHTLVDPAAGVRITCDEDLRCVTGAGTAVARPVSLVEVKSARPGGPADRLLWSMGARPVSVSKYCLAVAALAPGMRGNPWARALNECFPTRVRA</sequence>
<dbReference type="InterPro" id="IPR033469">
    <property type="entry name" value="CYTH-like_dom_sf"/>
</dbReference>
<dbReference type="SUPFAM" id="SSF55154">
    <property type="entry name" value="CYTH-like phosphatases"/>
    <property type="match status" value="1"/>
</dbReference>
<name>A0ABN2G9U9_9ACTN</name>
<keyword evidence="3" id="KW-1185">Reference proteome</keyword>
<dbReference type="Gene3D" id="3.20.100.30">
    <property type="entry name" value="VTC, catalytic tunnel domain"/>
    <property type="match status" value="1"/>
</dbReference>
<feature type="domain" description="VTC" evidence="1">
    <location>
        <begin position="24"/>
        <end position="231"/>
    </location>
</feature>
<dbReference type="InterPro" id="IPR018966">
    <property type="entry name" value="VTC_domain"/>
</dbReference>
<dbReference type="EMBL" id="BAAAQF010000004">
    <property type="protein sequence ID" value="GAA1667795.1"/>
    <property type="molecule type" value="Genomic_DNA"/>
</dbReference>
<dbReference type="Proteomes" id="UP001499851">
    <property type="component" value="Unassembled WGS sequence"/>
</dbReference>
<dbReference type="InterPro" id="IPR042267">
    <property type="entry name" value="VTC_sf"/>
</dbReference>
<protein>
    <submittedName>
        <fullName evidence="2">VTC domain-containing protein</fullName>
    </submittedName>
</protein>